<sequence>MPPTLLYFATLTVVFKVSVDDRHGFLCFRQFVGGLCSLLDPSSAISVMFSLILLSSLRFQAVVSTELTMLSAISSSCRTPSMIYDISHEKERSKSLCVLINTTIPYYCISSS</sequence>
<proteinExistence type="predicted"/>
<protein>
    <submittedName>
        <fullName evidence="1">Uncharacterized protein</fullName>
    </submittedName>
</protein>
<gene>
    <name evidence="1" type="ORF">DILT_LOCUS18449</name>
</gene>
<accession>A0A3P7NUL1</accession>
<organism evidence="1 2">
    <name type="scientific">Dibothriocephalus latus</name>
    <name type="common">Fish tapeworm</name>
    <name type="synonym">Diphyllobothrium latum</name>
    <dbReference type="NCBI Taxonomy" id="60516"/>
    <lineage>
        <taxon>Eukaryota</taxon>
        <taxon>Metazoa</taxon>
        <taxon>Spiralia</taxon>
        <taxon>Lophotrochozoa</taxon>
        <taxon>Platyhelminthes</taxon>
        <taxon>Cestoda</taxon>
        <taxon>Eucestoda</taxon>
        <taxon>Diphyllobothriidea</taxon>
        <taxon>Diphyllobothriidae</taxon>
        <taxon>Dibothriocephalus</taxon>
    </lineage>
</organism>
<evidence type="ECO:0000313" key="2">
    <source>
        <dbReference type="Proteomes" id="UP000281553"/>
    </source>
</evidence>
<name>A0A3P7NUL1_DIBLA</name>
<dbReference type="EMBL" id="UYRU01100455">
    <property type="protein sequence ID" value="VDN41103.1"/>
    <property type="molecule type" value="Genomic_DNA"/>
</dbReference>
<reference evidence="1 2" key="1">
    <citation type="submission" date="2018-11" db="EMBL/GenBank/DDBJ databases">
        <authorList>
            <consortium name="Pathogen Informatics"/>
        </authorList>
    </citation>
    <scope>NUCLEOTIDE SEQUENCE [LARGE SCALE GENOMIC DNA]</scope>
</reference>
<keyword evidence="2" id="KW-1185">Reference proteome</keyword>
<dbReference type="Proteomes" id="UP000281553">
    <property type="component" value="Unassembled WGS sequence"/>
</dbReference>
<dbReference type="AlphaFoldDB" id="A0A3P7NUL1"/>
<evidence type="ECO:0000313" key="1">
    <source>
        <dbReference type="EMBL" id="VDN41103.1"/>
    </source>
</evidence>